<keyword evidence="6 7" id="KW-0472">Membrane</keyword>
<feature type="transmembrane region" description="Helical" evidence="7">
    <location>
        <begin position="137"/>
        <end position="156"/>
    </location>
</feature>
<feature type="transmembrane region" description="Helical" evidence="7">
    <location>
        <begin position="108"/>
        <end position="131"/>
    </location>
</feature>
<keyword evidence="3" id="KW-1003">Cell membrane</keyword>
<evidence type="ECO:0000256" key="4">
    <source>
        <dbReference type="ARBA" id="ARBA00022692"/>
    </source>
</evidence>
<evidence type="ECO:0000313" key="9">
    <source>
        <dbReference type="EMBL" id="MBB5139829.1"/>
    </source>
</evidence>
<feature type="transmembrane region" description="Helical" evidence="7">
    <location>
        <begin position="20"/>
        <end position="37"/>
    </location>
</feature>
<dbReference type="GO" id="GO:0055085">
    <property type="term" value="P:transmembrane transport"/>
    <property type="evidence" value="ECO:0007669"/>
    <property type="project" value="InterPro"/>
</dbReference>
<feature type="transmembrane region" description="Helical" evidence="7">
    <location>
        <begin position="75"/>
        <end position="96"/>
    </location>
</feature>
<dbReference type="EMBL" id="JACHGN010000033">
    <property type="protein sequence ID" value="MBB5139829.1"/>
    <property type="molecule type" value="Genomic_DNA"/>
</dbReference>
<dbReference type="RefSeq" id="WP_185056644.1">
    <property type="nucleotide sequence ID" value="NZ_BAABIX010000041.1"/>
</dbReference>
<dbReference type="Pfam" id="PF00528">
    <property type="entry name" value="BPD_transp_1"/>
    <property type="match status" value="1"/>
</dbReference>
<dbReference type="PANTHER" id="PTHR30151:SF38">
    <property type="entry name" value="ALIPHATIC SULFONATES TRANSPORT PERMEASE PROTEIN SSUC-RELATED"/>
    <property type="match status" value="1"/>
</dbReference>
<dbReference type="CDD" id="cd06261">
    <property type="entry name" value="TM_PBP2"/>
    <property type="match status" value="1"/>
</dbReference>
<keyword evidence="4 7" id="KW-0812">Transmembrane</keyword>
<evidence type="ECO:0000259" key="8">
    <source>
        <dbReference type="PROSITE" id="PS50928"/>
    </source>
</evidence>
<comment type="caution">
    <text evidence="9">The sequence shown here is derived from an EMBL/GenBank/DDBJ whole genome shotgun (WGS) entry which is preliminary data.</text>
</comment>
<dbReference type="Gene3D" id="1.10.3720.10">
    <property type="entry name" value="MetI-like"/>
    <property type="match status" value="1"/>
</dbReference>
<keyword evidence="10" id="KW-1185">Reference proteome</keyword>
<keyword evidence="2 7" id="KW-0813">Transport</keyword>
<evidence type="ECO:0000256" key="2">
    <source>
        <dbReference type="ARBA" id="ARBA00022448"/>
    </source>
</evidence>
<accession>A0A840PLK5</accession>
<protein>
    <submittedName>
        <fullName evidence="9">ABC-type nitrate/sulfonate/bicarbonate transport system permease component</fullName>
    </submittedName>
</protein>
<evidence type="ECO:0000313" key="10">
    <source>
        <dbReference type="Proteomes" id="UP000578449"/>
    </source>
</evidence>
<evidence type="ECO:0000256" key="5">
    <source>
        <dbReference type="ARBA" id="ARBA00022989"/>
    </source>
</evidence>
<feature type="domain" description="ABC transmembrane type-1" evidence="8">
    <location>
        <begin position="71"/>
        <end position="255"/>
    </location>
</feature>
<feature type="transmembrane region" description="Helical" evidence="7">
    <location>
        <begin position="177"/>
        <end position="198"/>
    </location>
</feature>
<gene>
    <name evidence="9" type="ORF">HNP84_009593</name>
</gene>
<evidence type="ECO:0000256" key="3">
    <source>
        <dbReference type="ARBA" id="ARBA00022475"/>
    </source>
</evidence>
<dbReference type="InterPro" id="IPR000515">
    <property type="entry name" value="MetI-like"/>
</dbReference>
<evidence type="ECO:0000256" key="6">
    <source>
        <dbReference type="ARBA" id="ARBA00023136"/>
    </source>
</evidence>
<dbReference type="AlphaFoldDB" id="A0A840PLK5"/>
<comment type="subcellular location">
    <subcellularLocation>
        <location evidence="1 7">Cell membrane</location>
        <topology evidence="1 7">Multi-pass membrane protein</topology>
    </subcellularLocation>
</comment>
<dbReference type="GO" id="GO:0005886">
    <property type="term" value="C:plasma membrane"/>
    <property type="evidence" value="ECO:0007669"/>
    <property type="project" value="UniProtKB-SubCell"/>
</dbReference>
<keyword evidence="5 7" id="KW-1133">Transmembrane helix</keyword>
<sequence>MMSTQAITLRAAGRTMPTGLVAKVATVAAALALWQLLSATRVLDPDTIPAPTSIAVAAARLAGEVPFWHAFGLTLTGWSLGLLLSAAIAIPAGLLLGSSDICYRSCRFTIDFLRTIPPVAMVPLALLLYGATTQMKLVLIVLGSVWPLLLQTMYGVRQIDPMSRETARSYRLDRLRRTLFIVLPGASPFVATGVRISATMALLLTIGAELIGSAEGLGNGIGLAQSASDVPRLFALIAFSALLGVAVNAFFVTVERRALAWHVAHRPSPGR</sequence>
<dbReference type="PROSITE" id="PS50928">
    <property type="entry name" value="ABC_TM1"/>
    <property type="match status" value="1"/>
</dbReference>
<comment type="similarity">
    <text evidence="7">Belongs to the binding-protein-dependent transport system permease family.</text>
</comment>
<dbReference type="Proteomes" id="UP000578449">
    <property type="component" value="Unassembled WGS sequence"/>
</dbReference>
<dbReference type="InterPro" id="IPR035906">
    <property type="entry name" value="MetI-like_sf"/>
</dbReference>
<organism evidence="9 10">
    <name type="scientific">Thermocatellispora tengchongensis</name>
    <dbReference type="NCBI Taxonomy" id="1073253"/>
    <lineage>
        <taxon>Bacteria</taxon>
        <taxon>Bacillati</taxon>
        <taxon>Actinomycetota</taxon>
        <taxon>Actinomycetes</taxon>
        <taxon>Streptosporangiales</taxon>
        <taxon>Streptosporangiaceae</taxon>
        <taxon>Thermocatellispora</taxon>
    </lineage>
</organism>
<dbReference type="PANTHER" id="PTHR30151">
    <property type="entry name" value="ALKANE SULFONATE ABC TRANSPORTER-RELATED, MEMBRANE SUBUNIT"/>
    <property type="match status" value="1"/>
</dbReference>
<feature type="transmembrane region" description="Helical" evidence="7">
    <location>
        <begin position="233"/>
        <end position="254"/>
    </location>
</feature>
<proteinExistence type="inferred from homology"/>
<reference evidence="9 10" key="1">
    <citation type="submission" date="2020-08" db="EMBL/GenBank/DDBJ databases">
        <title>Genomic Encyclopedia of Type Strains, Phase IV (KMG-IV): sequencing the most valuable type-strain genomes for metagenomic binning, comparative biology and taxonomic classification.</title>
        <authorList>
            <person name="Goeker M."/>
        </authorList>
    </citation>
    <scope>NUCLEOTIDE SEQUENCE [LARGE SCALE GENOMIC DNA]</scope>
    <source>
        <strain evidence="9 10">DSM 45615</strain>
    </source>
</reference>
<evidence type="ECO:0000256" key="1">
    <source>
        <dbReference type="ARBA" id="ARBA00004651"/>
    </source>
</evidence>
<dbReference type="SUPFAM" id="SSF161098">
    <property type="entry name" value="MetI-like"/>
    <property type="match status" value="1"/>
</dbReference>
<evidence type="ECO:0000256" key="7">
    <source>
        <dbReference type="RuleBase" id="RU363032"/>
    </source>
</evidence>
<name>A0A840PLK5_9ACTN</name>